<dbReference type="InterPro" id="IPR013693">
    <property type="entry name" value="SpoIID/LytB_N"/>
</dbReference>
<dbReference type="Pfam" id="PF08486">
    <property type="entry name" value="SpoIID"/>
    <property type="match status" value="1"/>
</dbReference>
<dbReference type="Gene3D" id="6.10.250.3150">
    <property type="match status" value="1"/>
</dbReference>
<feature type="domain" description="Sporulation stage II protein D amidase enhancer LytB N-terminal" evidence="2">
    <location>
        <begin position="354"/>
        <end position="433"/>
    </location>
</feature>
<evidence type="ECO:0000259" key="2">
    <source>
        <dbReference type="Pfam" id="PF08486"/>
    </source>
</evidence>
<evidence type="ECO:0000256" key="1">
    <source>
        <dbReference type="SAM" id="Coils"/>
    </source>
</evidence>
<reference evidence="3" key="1">
    <citation type="submission" date="2020-04" db="EMBL/GenBank/DDBJ databases">
        <authorList>
            <person name="Zhang T."/>
        </authorList>
    </citation>
    <scope>NUCLEOTIDE SEQUENCE</scope>
    <source>
        <strain evidence="3">HKST-UBA10</strain>
    </source>
</reference>
<protein>
    <submittedName>
        <fullName evidence="3">SpoIID/LytB domain-containing protein</fullName>
    </submittedName>
</protein>
<feature type="coiled-coil region" evidence="1">
    <location>
        <begin position="46"/>
        <end position="108"/>
    </location>
</feature>
<dbReference type="NCBIfam" id="TIGR02669">
    <property type="entry name" value="SpoIID_LytB"/>
    <property type="match status" value="1"/>
</dbReference>
<dbReference type="AlphaFoldDB" id="A0A955L2T0"/>
<keyword evidence="1" id="KW-0175">Coiled coil</keyword>
<reference evidence="3" key="2">
    <citation type="journal article" date="2021" name="Microbiome">
        <title>Successional dynamics and alternative stable states in a saline activated sludge microbial community over 9 years.</title>
        <authorList>
            <person name="Wang Y."/>
            <person name="Ye J."/>
            <person name="Ju F."/>
            <person name="Liu L."/>
            <person name="Boyd J.A."/>
            <person name="Deng Y."/>
            <person name="Parks D.H."/>
            <person name="Jiang X."/>
            <person name="Yin X."/>
            <person name="Woodcroft B.J."/>
            <person name="Tyson G.W."/>
            <person name="Hugenholtz P."/>
            <person name="Polz M.F."/>
            <person name="Zhang T."/>
        </authorList>
    </citation>
    <scope>NUCLEOTIDE SEQUENCE</scope>
    <source>
        <strain evidence="3">HKST-UBA10</strain>
    </source>
</reference>
<gene>
    <name evidence="3" type="ORF">KC660_00200</name>
</gene>
<dbReference type="Proteomes" id="UP000782843">
    <property type="component" value="Unassembled WGS sequence"/>
</dbReference>
<proteinExistence type="predicted"/>
<sequence>MNSFRKKQRFVVSTILIIMLVTSTFLPFDLNQKAEAKTSSEIADEISAKQKELSDLQSKLNSLNSQTSVLNSQAYGLSGSLASVQNELKKVENEIEINKLKVIELETEKQLKQLDIEKRKNDLNNKLYDFYVLSHSENDLSLADSLDMDHYWTSEKYMSLLISKEKGNIDNLSKQVLGITSDIARFEKSKKDFEKQGEELDAKKKDLSAQLAQLNGSIYNNNQQGSTLKNQIASTQDRVKQLENEYKAMLEQEKQKMNGATVEEIVDLKPGQYYFSGKLRDLSNGHYVGMSQWGSYGMGKAGKSYSDILKKFYTGVQVTNSAVSDEGTIWVSYCKSSPLYDTPPCAKGSSDYVLKSMKIKDYLANLSEIPSSWPVESQKAQMVAARTYALKNTNNGSSSSPICTTAQCQAVNPDGSGGFSSIVSGTANKVVTYNGALISALYTSSACGHTEDNDKIFSDYSGNGTAYPYLRSVDYSEYYSYWHSAQVAMNGGDKKDPCNYREYSNEAVGWRTNGYSLSDMSAKVNIILSHYGKSSIGNLQSMTLVRTSAGHVWKVQLKGSAGSQTLSGYWFKHGWNYYVPGINHPNFIYGLDFSFKQAT</sequence>
<evidence type="ECO:0000313" key="4">
    <source>
        <dbReference type="Proteomes" id="UP000782843"/>
    </source>
</evidence>
<organism evidence="3 4">
    <name type="scientific">Candidatus Dojkabacteria bacterium</name>
    <dbReference type="NCBI Taxonomy" id="2099670"/>
    <lineage>
        <taxon>Bacteria</taxon>
        <taxon>Candidatus Dojkabacteria</taxon>
    </lineage>
</organism>
<dbReference type="InterPro" id="IPR013486">
    <property type="entry name" value="SpoIID/LytB"/>
</dbReference>
<dbReference type="EMBL" id="JAGQLG010000006">
    <property type="protein sequence ID" value="MCA9381813.1"/>
    <property type="molecule type" value="Genomic_DNA"/>
</dbReference>
<feature type="coiled-coil region" evidence="1">
    <location>
        <begin position="183"/>
        <end position="259"/>
    </location>
</feature>
<accession>A0A955L2T0</accession>
<comment type="caution">
    <text evidence="3">The sequence shown here is derived from an EMBL/GenBank/DDBJ whole genome shotgun (WGS) entry which is preliminary data.</text>
</comment>
<evidence type="ECO:0000313" key="3">
    <source>
        <dbReference type="EMBL" id="MCA9381813.1"/>
    </source>
</evidence>
<name>A0A955L2T0_9BACT</name>
<dbReference type="GO" id="GO:0030435">
    <property type="term" value="P:sporulation resulting in formation of a cellular spore"/>
    <property type="evidence" value="ECO:0007669"/>
    <property type="project" value="InterPro"/>
</dbReference>